<evidence type="ECO:0000313" key="3">
    <source>
        <dbReference type="Proteomes" id="UP000317685"/>
    </source>
</evidence>
<feature type="transmembrane region" description="Helical" evidence="1">
    <location>
        <begin position="28"/>
        <end position="46"/>
    </location>
</feature>
<sequence>MWGLMLLFTVILLPDIVREGGWRAWVAVLASVGPPVVILRELAAVIRRRRHSARPKQPDA</sequence>
<evidence type="ECO:0000313" key="2">
    <source>
        <dbReference type="EMBL" id="TWG16658.1"/>
    </source>
</evidence>
<name>A0A561VYH1_9ACTN</name>
<keyword evidence="1" id="KW-0812">Transmembrane</keyword>
<keyword evidence="3" id="KW-1185">Reference proteome</keyword>
<protein>
    <submittedName>
        <fullName evidence="2">Uncharacterized protein</fullName>
    </submittedName>
</protein>
<gene>
    <name evidence="2" type="ORF">FHU34_111997</name>
</gene>
<organism evidence="2 3">
    <name type="scientific">Micromonospora taraxaci</name>
    <dbReference type="NCBI Taxonomy" id="1316803"/>
    <lineage>
        <taxon>Bacteria</taxon>
        <taxon>Bacillati</taxon>
        <taxon>Actinomycetota</taxon>
        <taxon>Actinomycetes</taxon>
        <taxon>Micromonosporales</taxon>
        <taxon>Micromonosporaceae</taxon>
        <taxon>Micromonospora</taxon>
    </lineage>
</organism>
<reference evidence="2 3" key="1">
    <citation type="submission" date="2019-06" db="EMBL/GenBank/DDBJ databases">
        <title>Sequencing the genomes of 1000 actinobacteria strains.</title>
        <authorList>
            <person name="Klenk H.-P."/>
        </authorList>
    </citation>
    <scope>NUCLEOTIDE SEQUENCE [LARGE SCALE GENOMIC DNA]</scope>
    <source>
        <strain evidence="2 3">DSM 45885</strain>
    </source>
</reference>
<dbReference type="Proteomes" id="UP000317685">
    <property type="component" value="Unassembled WGS sequence"/>
</dbReference>
<evidence type="ECO:0000256" key="1">
    <source>
        <dbReference type="SAM" id="Phobius"/>
    </source>
</evidence>
<comment type="caution">
    <text evidence="2">The sequence shown here is derived from an EMBL/GenBank/DDBJ whole genome shotgun (WGS) entry which is preliminary data.</text>
</comment>
<dbReference type="AlphaFoldDB" id="A0A561VYH1"/>
<dbReference type="EMBL" id="VIWZ01000001">
    <property type="protein sequence ID" value="TWG16658.1"/>
    <property type="molecule type" value="Genomic_DNA"/>
</dbReference>
<keyword evidence="1" id="KW-0472">Membrane</keyword>
<proteinExistence type="predicted"/>
<accession>A0A561VYH1</accession>
<keyword evidence="1" id="KW-1133">Transmembrane helix</keyword>